<accession>A0A402D0L9</accession>
<reference evidence="1 2" key="1">
    <citation type="journal article" date="2019" name="Int. J. Syst. Evol. Microbiol.">
        <title>Capsulimonas corticalis gen. nov., sp. nov., an aerobic capsulated bacterium, of a novel bacterial order, Capsulimonadales ord. nov., of the class Armatimonadia of the phylum Armatimonadetes.</title>
        <authorList>
            <person name="Li J."/>
            <person name="Kudo C."/>
            <person name="Tonouchi A."/>
        </authorList>
    </citation>
    <scope>NUCLEOTIDE SEQUENCE [LARGE SCALE GENOMIC DNA]</scope>
    <source>
        <strain evidence="1 2">AX-7</strain>
    </source>
</reference>
<protein>
    <submittedName>
        <fullName evidence="1">Uncharacterized protein</fullName>
    </submittedName>
</protein>
<dbReference type="AlphaFoldDB" id="A0A402D0L9"/>
<keyword evidence="2" id="KW-1185">Reference proteome</keyword>
<dbReference type="KEGG" id="ccot:CCAX7_56200"/>
<name>A0A402D0L9_9BACT</name>
<gene>
    <name evidence="1" type="ORF">CCAX7_56200</name>
</gene>
<dbReference type="EMBL" id="AP025739">
    <property type="protein sequence ID" value="BDI33569.1"/>
    <property type="molecule type" value="Genomic_DNA"/>
</dbReference>
<organism evidence="1 2">
    <name type="scientific">Capsulimonas corticalis</name>
    <dbReference type="NCBI Taxonomy" id="2219043"/>
    <lineage>
        <taxon>Bacteria</taxon>
        <taxon>Bacillati</taxon>
        <taxon>Armatimonadota</taxon>
        <taxon>Armatimonadia</taxon>
        <taxon>Capsulimonadales</taxon>
        <taxon>Capsulimonadaceae</taxon>
        <taxon>Capsulimonas</taxon>
    </lineage>
</organism>
<sequence length="147" mass="16581">MEAVSDRGDNEALDFIRSHPQMFLGPQIPTAELLADALADAARHSGSHVRICRMDDWWIVTAEHDWLAAFMLPGHRSVFTNVIRFPEQCVNCCRPEAVVTAFGRDVVTATEAGWSVIVGEGMMQEDRARLMAILPRWRRLVAFRMGE</sequence>
<dbReference type="Proteomes" id="UP000287394">
    <property type="component" value="Chromosome"/>
</dbReference>
<evidence type="ECO:0000313" key="2">
    <source>
        <dbReference type="Proteomes" id="UP000287394"/>
    </source>
</evidence>
<proteinExistence type="predicted"/>
<dbReference type="RefSeq" id="WP_119323098.1">
    <property type="nucleotide sequence ID" value="NZ_AP025739.1"/>
</dbReference>
<evidence type="ECO:0000313" key="1">
    <source>
        <dbReference type="EMBL" id="BDI33569.1"/>
    </source>
</evidence>